<evidence type="ECO:0000313" key="2">
    <source>
        <dbReference type="Proteomes" id="UP000243591"/>
    </source>
</evidence>
<dbReference type="GeneID" id="66536161"/>
<dbReference type="KEGG" id="bths:CNY62_12190"/>
<dbReference type="AlphaFoldDB" id="A0A1D2L3V5"/>
<organism evidence="1 2">
    <name type="scientific">Brochothrix thermosphacta</name>
    <name type="common">Microbacterium thermosphactum</name>
    <dbReference type="NCBI Taxonomy" id="2756"/>
    <lineage>
        <taxon>Bacteria</taxon>
        <taxon>Bacillati</taxon>
        <taxon>Bacillota</taxon>
        <taxon>Bacilli</taxon>
        <taxon>Bacillales</taxon>
        <taxon>Listeriaceae</taxon>
        <taxon>Brochothrix</taxon>
    </lineage>
</organism>
<name>A0A1D2L3V5_BROTH</name>
<sequence length="91" mass="10301">MNEIDYLADVISKNSFAIEIINAGGNSIYDTARNKTVKDILSNAPINFKQQRLTEMFDFLIESECILVANEKPFKNSGHDISQELTKKFLS</sequence>
<proteinExistence type="predicted"/>
<dbReference type="EMBL" id="CP023483">
    <property type="protein sequence ID" value="ATF27061.1"/>
    <property type="molecule type" value="Genomic_DNA"/>
</dbReference>
<gene>
    <name evidence="1" type="ORF">CNY62_12190</name>
</gene>
<protein>
    <submittedName>
        <fullName evidence="1">Uncharacterized protein</fullName>
    </submittedName>
</protein>
<accession>A0A1D2L3V5</accession>
<reference evidence="1 2" key="1">
    <citation type="submission" date="2017-09" db="EMBL/GenBank/DDBJ databases">
        <title>Complete Genome Sequences of Two Strains of the Meat Spoilage Bacterium Brochothrix thermosphacta Isolated from Ground Chicken.</title>
        <authorList>
            <person name="Paoli G.C."/>
            <person name="Wijey C."/>
            <person name="Chen C.-Y."/>
            <person name="Nguyen L."/>
            <person name="Yan X."/>
            <person name="Irwin P.L."/>
        </authorList>
    </citation>
    <scope>NUCLEOTIDE SEQUENCE [LARGE SCALE GENOMIC DNA]</scope>
    <source>
        <strain evidence="1 2">BI</strain>
    </source>
</reference>
<dbReference type="Proteomes" id="UP000243591">
    <property type="component" value="Chromosome"/>
</dbReference>
<keyword evidence="2" id="KW-1185">Reference proteome</keyword>
<evidence type="ECO:0000313" key="1">
    <source>
        <dbReference type="EMBL" id="ATF27061.1"/>
    </source>
</evidence>
<dbReference type="RefSeq" id="WP_029090976.1">
    <property type="nucleotide sequence ID" value="NZ_CBCPIX010000002.1"/>
</dbReference>